<dbReference type="GO" id="GO:0008745">
    <property type="term" value="F:N-acetylmuramoyl-L-alanine amidase activity"/>
    <property type="evidence" value="ECO:0007669"/>
    <property type="project" value="InterPro"/>
</dbReference>
<evidence type="ECO:0000256" key="2">
    <source>
        <dbReference type="SAM" id="MobiDB-lite"/>
    </source>
</evidence>
<reference evidence="6" key="1">
    <citation type="submission" date="2012-11" db="EMBL/GenBank/DDBJ databases">
        <authorList>
            <person name="Lucero-Rivera Y.E."/>
            <person name="Tovar-Ramirez D."/>
        </authorList>
    </citation>
    <scope>NUCLEOTIDE SEQUENCE [LARGE SCALE GENOMIC DNA]</scope>
    <source>
        <strain evidence="6">Araruama</strain>
    </source>
</reference>
<dbReference type="Proteomes" id="UP000189670">
    <property type="component" value="Unassembled WGS sequence"/>
</dbReference>
<dbReference type="EMBL" id="ATBP01000120">
    <property type="protein sequence ID" value="ETR72703.1"/>
    <property type="molecule type" value="Genomic_DNA"/>
</dbReference>
<name>A0A1V1PD62_9BACT</name>
<evidence type="ECO:0000259" key="3">
    <source>
        <dbReference type="SMART" id="SM00644"/>
    </source>
</evidence>
<evidence type="ECO:0000259" key="4">
    <source>
        <dbReference type="SMART" id="SM00701"/>
    </source>
</evidence>
<comment type="caution">
    <text evidence="5">The sequence shown here is derived from an EMBL/GenBank/DDBJ whole genome shotgun (WGS) entry which is preliminary data.</text>
</comment>
<comment type="similarity">
    <text evidence="1">Belongs to the N-acetylmuramoyl-L-alanine amidase 2 family.</text>
</comment>
<dbReference type="InterPro" id="IPR002502">
    <property type="entry name" value="Amidase_domain"/>
</dbReference>
<dbReference type="Pfam" id="PF01510">
    <property type="entry name" value="Amidase_2"/>
    <property type="match status" value="1"/>
</dbReference>
<gene>
    <name evidence="5" type="ORF">OMM_01504</name>
</gene>
<organism evidence="5 6">
    <name type="scientific">Candidatus Magnetoglobus multicellularis str. Araruama</name>
    <dbReference type="NCBI Taxonomy" id="890399"/>
    <lineage>
        <taxon>Bacteria</taxon>
        <taxon>Pseudomonadati</taxon>
        <taxon>Thermodesulfobacteriota</taxon>
        <taxon>Desulfobacteria</taxon>
        <taxon>Desulfobacterales</taxon>
        <taxon>Desulfobacteraceae</taxon>
        <taxon>Candidatus Magnetoglobus</taxon>
    </lineage>
</organism>
<dbReference type="GO" id="GO:0009253">
    <property type="term" value="P:peptidoglycan catabolic process"/>
    <property type="evidence" value="ECO:0007669"/>
    <property type="project" value="InterPro"/>
</dbReference>
<evidence type="ECO:0000313" key="5">
    <source>
        <dbReference type="EMBL" id="ETR72703.1"/>
    </source>
</evidence>
<dbReference type="SUPFAM" id="SSF55846">
    <property type="entry name" value="N-acetylmuramoyl-L-alanine amidase-like"/>
    <property type="match status" value="1"/>
</dbReference>
<dbReference type="PANTHER" id="PTHR11022:SF41">
    <property type="entry name" value="PEPTIDOGLYCAN-RECOGNITION PROTEIN LC-RELATED"/>
    <property type="match status" value="1"/>
</dbReference>
<dbReference type="PANTHER" id="PTHR11022">
    <property type="entry name" value="PEPTIDOGLYCAN RECOGNITION PROTEIN"/>
    <property type="match status" value="1"/>
</dbReference>
<evidence type="ECO:0000313" key="6">
    <source>
        <dbReference type="Proteomes" id="UP000189670"/>
    </source>
</evidence>
<evidence type="ECO:0000256" key="1">
    <source>
        <dbReference type="ARBA" id="ARBA00007553"/>
    </source>
</evidence>
<feature type="region of interest" description="Disordered" evidence="2">
    <location>
        <begin position="499"/>
        <end position="634"/>
    </location>
</feature>
<protein>
    <recommendedName>
        <fullName evidence="7">N-acetylmuramoyl-L-alanine amidase family 2</fullName>
    </recommendedName>
</protein>
<proteinExistence type="inferred from homology"/>
<dbReference type="AlphaFoldDB" id="A0A1V1PD62"/>
<dbReference type="SUPFAM" id="SSF49363">
    <property type="entry name" value="Purple acid phosphatase, N-terminal domain"/>
    <property type="match status" value="1"/>
</dbReference>
<dbReference type="InterPro" id="IPR008963">
    <property type="entry name" value="Purple_acid_Pase-like_N"/>
</dbReference>
<dbReference type="GO" id="GO:0008270">
    <property type="term" value="F:zinc ion binding"/>
    <property type="evidence" value="ECO:0007669"/>
    <property type="project" value="InterPro"/>
</dbReference>
<dbReference type="InterPro" id="IPR036505">
    <property type="entry name" value="Amidase/PGRP_sf"/>
</dbReference>
<dbReference type="GO" id="GO:0003993">
    <property type="term" value="F:acid phosphatase activity"/>
    <property type="evidence" value="ECO:0007669"/>
    <property type="project" value="InterPro"/>
</dbReference>
<dbReference type="InterPro" id="IPR015510">
    <property type="entry name" value="PGRP"/>
</dbReference>
<dbReference type="InterPro" id="IPR006619">
    <property type="entry name" value="PGRP_domain_met/bac"/>
</dbReference>
<accession>A0A1V1PD62</accession>
<sequence length="1010" mass="111779">MKKIFIISNVILICIFFHYASTFASVVKVKSEKMTYLFSPEQPDNSLTKKKHIQTIPSKIIKADIPFSDIGMHVKTNSIRKHFDIEIQIKTSKNGQNWTQWNQLQFEMNTPHTNFYISDLIGIDQKDLTHRYYQYQILYTNVTDNNHQKIKQFSFVLIDSGKTPKHLLDLIHHQKNNYQQLRIKRSGNYPKPPVISRSGWGADESIMTWTPQYKTISHIIIHHTVTPNTDNDWAARVRSIYYYHAVSNGWGDIGYNFLVDPEGLLYEGRSGGDNVIGAHAYGYNSGSMGFSFIGTYTSHAPSESMINAAEKLMAWKCDQNDIDPTGSGSGNFNAAHFYISGHRDLASTACPGDSLYEMLPDIRMNVKNRINGKVLSVYDFWRSQEPYYADPNSTIWNPNFDAQYKIKNEGSQSIFIEKLALAIHDSNNNHLWDLANPDTGQARYYYNIELNSGQMHQFDLSVCYFQSSGSYKLVAKAKINNTWEPLASQDFFVNPSVSSTTTSSTTTSTTSSSTTSTSSTSTTSSTSSTSTSTTSTTSTTSIPTTTSTSTTSTTSTTSIPTTTSTSSTSTTSTTSIPTTTSTSTTSTTSTTSIPTTTSTSTTSTTSTTSIPTTTSTSTTSTTTSTTSTTIPTTTIPPEKLVNIDIGWNLIHLPQVPEQSFTSETLIQKIENEGGDISKIQKWDGSGWKTYASGAPFGIFDIKIGEGYFILANKESQFSYSGQTSVCNEYIINSGWNLFGFPSDGPFNSFSLAEKINDNNGNIVKIQKWDGSGWFTYAVGAPFGFFDIQNKAGYFLLSESQSDFNICLFKISNVRDTQFSVSWISEYTEEGLVYYGTDTSLGFTNYDDRGQVSSTIHHITVKSLQPDTLYYFDVLSGSTLFNNNGKHFSIKTGPGIIPSGSILPAGKVMKSDGQTPVSDALVYMTLKDVDGNGSTGKSSLESVMTDSSGFWYAELVNFRTKNYQNLFDFTENVDILLIRVNAGVHGNAYIENEAFDSCGGTMLFPIIKLRE</sequence>
<evidence type="ECO:0008006" key="7">
    <source>
        <dbReference type="Google" id="ProtNLM"/>
    </source>
</evidence>
<dbReference type="SMART" id="SM00701">
    <property type="entry name" value="PGRP"/>
    <property type="match status" value="1"/>
</dbReference>
<dbReference type="SMART" id="SM00644">
    <property type="entry name" value="Ami_2"/>
    <property type="match status" value="1"/>
</dbReference>
<dbReference type="Gene3D" id="3.40.80.10">
    <property type="entry name" value="Peptidoglycan recognition protein-like"/>
    <property type="match status" value="1"/>
</dbReference>
<feature type="domain" description="Peptidoglycan recognition protein family" evidence="4">
    <location>
        <begin position="192"/>
        <end position="346"/>
    </location>
</feature>
<dbReference type="CDD" id="cd06583">
    <property type="entry name" value="PGRP"/>
    <property type="match status" value="1"/>
</dbReference>
<dbReference type="Gene3D" id="2.60.40.380">
    <property type="entry name" value="Purple acid phosphatase-like, N-terminal"/>
    <property type="match status" value="1"/>
</dbReference>
<feature type="domain" description="N-acetylmuramoyl-L-alanine amidase" evidence="3">
    <location>
        <begin position="204"/>
        <end position="352"/>
    </location>
</feature>